<evidence type="ECO:0000313" key="11">
    <source>
        <dbReference type="EMBL" id="RHY47812.1"/>
    </source>
</evidence>
<dbReference type="GO" id="GO:0015369">
    <property type="term" value="F:calcium:proton antiporter activity"/>
    <property type="evidence" value="ECO:0007669"/>
    <property type="project" value="UniProtKB-UniRule"/>
</dbReference>
<feature type="transmembrane region" description="Helical" evidence="9">
    <location>
        <begin position="151"/>
        <end position="173"/>
    </location>
</feature>
<dbReference type="InterPro" id="IPR004798">
    <property type="entry name" value="CAX-like"/>
</dbReference>
<dbReference type="InterPro" id="IPR004837">
    <property type="entry name" value="NaCa_Exmemb"/>
</dbReference>
<sequence length="413" mass="43913">MDLDLPPHIWIISAMATQAKAIAIKSVRNLPIDSESLPLKGGDGAAHHQPNDLRAFWDLVAGSPVSWLLLVTPFAIWSYLAQWGAVWVFTLNFLAMMPLANILGEATENLAEHTGDTIGGLVNASFGNAVEIIIAIFALKAGEIELVQSSLIGSMLSNLLLVLGMCFISGHLGGAKESTFSGVGASINMSLLFVASFAMLVPSYYAQSVSHADEGDHSIAVLGLSRMSAIFLVLMYVQLMFFQLVTHKPADIANDGHGPALSLVGATVVLLLSTVSVAFLSEFLVSSVDELTETSGIPKAFIGIIVLPIVGNAVEHITALKVAYKDNMELAMGVAVGSATQISLFVVPVCVIAGWIMGQPMTLAFNTFEALTYVFTTLIVYVIVADGKSNWLEGSMLLTLYILVGLSLLEITI</sequence>
<evidence type="ECO:0000256" key="8">
    <source>
        <dbReference type="ARBA" id="ARBA00023136"/>
    </source>
</evidence>
<evidence type="ECO:0000256" key="9">
    <source>
        <dbReference type="RuleBase" id="RU365028"/>
    </source>
</evidence>
<dbReference type="PANTHER" id="PTHR31503:SF22">
    <property type="entry name" value="VACUOLAR CALCIUM ION TRANSPORTER"/>
    <property type="match status" value="1"/>
</dbReference>
<feature type="domain" description="Sodium/calcium exchanger membrane region" evidence="10">
    <location>
        <begin position="85"/>
        <end position="244"/>
    </location>
</feature>
<dbReference type="PANTHER" id="PTHR31503">
    <property type="entry name" value="VACUOLAR CALCIUM ION TRANSPORTER"/>
    <property type="match status" value="1"/>
</dbReference>
<keyword evidence="2 9" id="KW-0813">Transport</keyword>
<evidence type="ECO:0000256" key="4">
    <source>
        <dbReference type="ARBA" id="ARBA00022692"/>
    </source>
</evidence>
<keyword evidence="8 9" id="KW-0472">Membrane</keyword>
<dbReference type="EMBL" id="QUTD01008032">
    <property type="protein sequence ID" value="RHY47812.1"/>
    <property type="molecule type" value="Genomic_DNA"/>
</dbReference>
<evidence type="ECO:0000313" key="12">
    <source>
        <dbReference type="Proteomes" id="UP000266643"/>
    </source>
</evidence>
<feature type="transmembrane region" description="Helical" evidence="9">
    <location>
        <begin position="86"/>
        <end position="106"/>
    </location>
</feature>
<comment type="caution">
    <text evidence="11">The sequence shown here is derived from an EMBL/GenBank/DDBJ whole genome shotgun (WGS) entry which is preliminary data.</text>
</comment>
<reference evidence="11 12" key="1">
    <citation type="submission" date="2018-08" db="EMBL/GenBank/DDBJ databases">
        <title>Aphanomyces genome sequencing and annotation.</title>
        <authorList>
            <person name="Minardi D."/>
            <person name="Oidtmann B."/>
            <person name="Van Der Giezen M."/>
            <person name="Studholme D.J."/>
        </authorList>
    </citation>
    <scope>NUCLEOTIDE SEQUENCE [LARGE SCALE GENOMIC DNA]</scope>
    <source>
        <strain evidence="11 12">D2</strain>
    </source>
</reference>
<proteinExistence type="inferred from homology"/>
<dbReference type="NCBIfam" id="TIGR00846">
    <property type="entry name" value="caca2"/>
    <property type="match status" value="1"/>
</dbReference>
<feature type="transmembrane region" description="Helical" evidence="9">
    <location>
        <begin position="330"/>
        <end position="357"/>
    </location>
</feature>
<gene>
    <name evidence="11" type="ORF">DYB30_011644</name>
</gene>
<keyword evidence="9" id="KW-0050">Antiport</keyword>
<protein>
    <recommendedName>
        <fullName evidence="10">Sodium/calcium exchanger membrane region domain-containing protein</fullName>
    </recommendedName>
</protein>
<feature type="domain" description="Sodium/calcium exchanger membrane region" evidence="10">
    <location>
        <begin position="266"/>
        <end position="404"/>
    </location>
</feature>
<dbReference type="AlphaFoldDB" id="A0A397CR96"/>
<dbReference type="GO" id="GO:0012505">
    <property type="term" value="C:endomembrane system"/>
    <property type="evidence" value="ECO:0007669"/>
    <property type="project" value="UniProtKB-SubCell"/>
</dbReference>
<feature type="transmembrane region" description="Helical" evidence="9">
    <location>
        <begin position="300"/>
        <end position="318"/>
    </location>
</feature>
<evidence type="ECO:0000259" key="10">
    <source>
        <dbReference type="Pfam" id="PF01699"/>
    </source>
</evidence>
<dbReference type="GO" id="GO:0005774">
    <property type="term" value="C:vacuolar membrane"/>
    <property type="evidence" value="ECO:0007669"/>
    <property type="project" value="UniProtKB-ARBA"/>
</dbReference>
<accession>A0A397CR96</accession>
<dbReference type="InterPro" id="IPR004713">
    <property type="entry name" value="CaH_exchang"/>
</dbReference>
<comment type="subcellular location">
    <subcellularLocation>
        <location evidence="1">Endomembrane system</location>
        <topology evidence="1">Multi-pass membrane protein</topology>
    </subcellularLocation>
</comment>
<keyword evidence="3 9" id="KW-0109">Calcium transport</keyword>
<dbReference type="VEuPathDB" id="FungiDB:H257_16408"/>
<feature type="transmembrane region" description="Helical" evidence="9">
    <location>
        <begin position="260"/>
        <end position="280"/>
    </location>
</feature>
<keyword evidence="4 9" id="KW-0812">Transmembrane</keyword>
<dbReference type="GO" id="GO:0006874">
    <property type="term" value="P:intracellular calcium ion homeostasis"/>
    <property type="evidence" value="ECO:0007669"/>
    <property type="project" value="TreeGrafter"/>
</dbReference>
<keyword evidence="5 9" id="KW-0106">Calcium</keyword>
<feature type="transmembrane region" description="Helical" evidence="9">
    <location>
        <begin position="118"/>
        <end position="139"/>
    </location>
</feature>
<comment type="similarity">
    <text evidence="9">Belongs to the Ca(2+):cation antiporter (CaCA) (TC 2.A.19) family.</text>
</comment>
<dbReference type="Pfam" id="PF01699">
    <property type="entry name" value="Na_Ca_ex"/>
    <property type="match status" value="2"/>
</dbReference>
<keyword evidence="6 9" id="KW-1133">Transmembrane helix</keyword>
<feature type="transmembrane region" description="Helical" evidence="9">
    <location>
        <begin position="56"/>
        <end position="80"/>
    </location>
</feature>
<keyword evidence="7 9" id="KW-0406">Ion transport</keyword>
<evidence type="ECO:0000256" key="5">
    <source>
        <dbReference type="ARBA" id="ARBA00022837"/>
    </source>
</evidence>
<name>A0A397CR96_APHAT</name>
<dbReference type="InterPro" id="IPR044880">
    <property type="entry name" value="NCX_ion-bd_dom_sf"/>
</dbReference>
<dbReference type="Proteomes" id="UP000266643">
    <property type="component" value="Unassembled WGS sequence"/>
</dbReference>
<evidence type="ECO:0000256" key="6">
    <source>
        <dbReference type="ARBA" id="ARBA00022989"/>
    </source>
</evidence>
<feature type="transmembrane region" description="Helical" evidence="9">
    <location>
        <begin position="391"/>
        <end position="409"/>
    </location>
</feature>
<dbReference type="Gene3D" id="1.20.1420.30">
    <property type="entry name" value="NCX, central ion-binding region"/>
    <property type="match status" value="1"/>
</dbReference>
<evidence type="ECO:0000256" key="7">
    <source>
        <dbReference type="ARBA" id="ARBA00023065"/>
    </source>
</evidence>
<feature type="transmembrane region" description="Helical" evidence="9">
    <location>
        <begin position="218"/>
        <end position="239"/>
    </location>
</feature>
<feature type="transmembrane region" description="Helical" evidence="9">
    <location>
        <begin position="185"/>
        <end position="206"/>
    </location>
</feature>
<organism evidence="11 12">
    <name type="scientific">Aphanomyces astaci</name>
    <name type="common">Crayfish plague agent</name>
    <dbReference type="NCBI Taxonomy" id="112090"/>
    <lineage>
        <taxon>Eukaryota</taxon>
        <taxon>Sar</taxon>
        <taxon>Stramenopiles</taxon>
        <taxon>Oomycota</taxon>
        <taxon>Saprolegniomycetes</taxon>
        <taxon>Saprolegniales</taxon>
        <taxon>Verrucalvaceae</taxon>
        <taxon>Aphanomyces</taxon>
    </lineage>
</organism>
<dbReference type="NCBIfam" id="TIGR00378">
    <property type="entry name" value="cax"/>
    <property type="match status" value="1"/>
</dbReference>
<feature type="transmembrane region" description="Helical" evidence="9">
    <location>
        <begin position="363"/>
        <end position="384"/>
    </location>
</feature>
<evidence type="ECO:0000256" key="3">
    <source>
        <dbReference type="ARBA" id="ARBA00022568"/>
    </source>
</evidence>
<evidence type="ECO:0000256" key="2">
    <source>
        <dbReference type="ARBA" id="ARBA00022448"/>
    </source>
</evidence>
<evidence type="ECO:0000256" key="1">
    <source>
        <dbReference type="ARBA" id="ARBA00004127"/>
    </source>
</evidence>